<dbReference type="SUPFAM" id="SSF54631">
    <property type="entry name" value="CBS-domain pair"/>
    <property type="match status" value="1"/>
</dbReference>
<dbReference type="HOGENOM" id="CLU_040681_7_0_2"/>
<accession>D7E5T4</accession>
<sequence length="211" mass="23463">MTLGTQKDIEAGEPYKELDDNLTVHEIMNRSVYTIDIDASVVDVAKEMSKNNVGSIIIVQNNDPVGVITERDLVKKILTGDIRPSRITAGEVMSSPLITTKPSTSVIDAAELMVKSNIRRLIVMQDNKIVGFITDRDILTISSGLNTILKNLIEMNQEQYFTTNSDIETSSEQSETSQSVEQGICEYCGTFSEYLKMFNGMMLCESCRDNT</sequence>
<evidence type="ECO:0000256" key="1">
    <source>
        <dbReference type="ARBA" id="ARBA00022605"/>
    </source>
</evidence>
<feature type="binding site" evidence="5">
    <location>
        <position position="207"/>
    </location>
    <ligand>
        <name>Fe cation</name>
        <dbReference type="ChEBI" id="CHEBI:24875"/>
    </ligand>
</feature>
<feature type="binding site" evidence="5">
    <location>
        <position position="188"/>
    </location>
    <ligand>
        <name>Fe cation</name>
        <dbReference type="ChEBI" id="CHEBI:24875"/>
    </ligand>
</feature>
<dbReference type="PANTHER" id="PTHR43080:SF2">
    <property type="entry name" value="CBS DOMAIN-CONTAINING PROTEIN"/>
    <property type="match status" value="1"/>
</dbReference>
<dbReference type="PROSITE" id="PS51901">
    <property type="entry name" value="ACP_MB"/>
    <property type="match status" value="1"/>
</dbReference>
<feature type="binding site" evidence="5">
    <location>
        <position position="207"/>
    </location>
    <ligand>
        <name>Zn(2+)</name>
        <dbReference type="ChEBI" id="CHEBI:29105"/>
    </ligand>
</feature>
<evidence type="ECO:0000313" key="8">
    <source>
        <dbReference type="EMBL" id="ADI72956.1"/>
    </source>
</evidence>
<dbReference type="InterPro" id="IPR044065">
    <property type="entry name" value="ACP_MB"/>
</dbReference>
<dbReference type="PROSITE" id="PS51371">
    <property type="entry name" value="CBS"/>
    <property type="match status" value="2"/>
</dbReference>
<dbReference type="KEGG" id="mev:Metev_0024"/>
<dbReference type="Gene3D" id="3.10.580.10">
    <property type="entry name" value="CBS-domain"/>
    <property type="match status" value="1"/>
</dbReference>
<dbReference type="RefSeq" id="WP_013193524.1">
    <property type="nucleotide sequence ID" value="NC_014253.1"/>
</dbReference>
<evidence type="ECO:0000256" key="2">
    <source>
        <dbReference type="ARBA" id="ARBA00023122"/>
    </source>
</evidence>
<dbReference type="SMART" id="SM00116">
    <property type="entry name" value="CBS"/>
    <property type="match status" value="2"/>
</dbReference>
<dbReference type="Proteomes" id="UP000000391">
    <property type="component" value="Chromosome"/>
</dbReference>
<dbReference type="PANTHER" id="PTHR43080">
    <property type="entry name" value="CBS DOMAIN-CONTAINING PROTEIN CBSX3, MITOCHONDRIAL"/>
    <property type="match status" value="1"/>
</dbReference>
<evidence type="ECO:0000256" key="4">
    <source>
        <dbReference type="PROSITE-ProRule" id="PRU00703"/>
    </source>
</evidence>
<reference evidence="8 9" key="1">
    <citation type="submission" date="2010-06" db="EMBL/GenBank/DDBJ databases">
        <title>Complete sequence chromosome of Methanohalobium evestigatum Z-7303.</title>
        <authorList>
            <consortium name="US DOE Joint Genome Institute"/>
            <person name="Lucas S."/>
            <person name="Copeland A."/>
            <person name="Lapidus A."/>
            <person name="Cheng J.-F."/>
            <person name="Bruce D."/>
            <person name="Goodwin L."/>
            <person name="Pitluck S."/>
            <person name="Saunders E."/>
            <person name="Detter J.C."/>
            <person name="Han C."/>
            <person name="Tapia R."/>
            <person name="Land M."/>
            <person name="Hauser L."/>
            <person name="Kyrpides N."/>
            <person name="Mikhailova N."/>
            <person name="Sieprawska-Lupa M."/>
            <person name="Whitman W.B."/>
            <person name="Anderson I."/>
            <person name="Woyke T."/>
        </authorList>
    </citation>
    <scope>NUCLEOTIDE SEQUENCE [LARGE SCALE GENOMIC DNA]</scope>
    <source>
        <strain evidence="9">ATCC BAA-1072 / DSM 3721 / NBRC 107634 / OCM 161 / Z-7303</strain>
    </source>
</reference>
<feature type="domain" description="CBS" evidence="6">
    <location>
        <begin position="28"/>
        <end position="85"/>
    </location>
</feature>
<dbReference type="OrthoDB" id="43333at2157"/>
<dbReference type="InterPro" id="IPR051257">
    <property type="entry name" value="Diverse_CBS-Domain"/>
</dbReference>
<feature type="binding site" evidence="5">
    <location>
        <position position="204"/>
    </location>
    <ligand>
        <name>Zn(2+)</name>
        <dbReference type="ChEBI" id="CHEBI:29105"/>
    </ligand>
</feature>
<dbReference type="InterPro" id="IPR000644">
    <property type="entry name" value="CBS_dom"/>
</dbReference>
<protein>
    <submittedName>
        <fullName evidence="8">Putative signal transduction protein with CBS domains</fullName>
    </submittedName>
</protein>
<dbReference type="GeneID" id="9345630"/>
<dbReference type="STRING" id="644295.Metev_0024"/>
<dbReference type="AlphaFoldDB" id="D7E5T4"/>
<evidence type="ECO:0000313" key="9">
    <source>
        <dbReference type="Proteomes" id="UP000000391"/>
    </source>
</evidence>
<feature type="domain" description="CBS" evidence="6">
    <location>
        <begin position="93"/>
        <end position="148"/>
    </location>
</feature>
<keyword evidence="3" id="KW-0486">Methionine biosynthesis</keyword>
<proteinExistence type="predicted"/>
<feature type="binding site" evidence="5">
    <location>
        <position position="185"/>
    </location>
    <ligand>
        <name>Zn(2+)</name>
        <dbReference type="ChEBI" id="CHEBI:29105"/>
    </ligand>
</feature>
<dbReference type="InterPro" id="IPR046342">
    <property type="entry name" value="CBS_dom_sf"/>
</dbReference>
<dbReference type="EMBL" id="CP002069">
    <property type="protein sequence ID" value="ADI72956.1"/>
    <property type="molecule type" value="Genomic_DNA"/>
</dbReference>
<keyword evidence="1" id="KW-0028">Amino-acid biosynthesis</keyword>
<organism evidence="8 9">
    <name type="scientific">Methanohalobium evestigatum (strain ATCC BAA-1072 / DSM 3721 / NBRC 107634 / OCM 161 / Z-7303)</name>
    <dbReference type="NCBI Taxonomy" id="644295"/>
    <lineage>
        <taxon>Archaea</taxon>
        <taxon>Methanobacteriati</taxon>
        <taxon>Methanobacteriota</taxon>
        <taxon>Stenosarchaea group</taxon>
        <taxon>Methanomicrobia</taxon>
        <taxon>Methanosarcinales</taxon>
        <taxon>Methanosarcinaceae</taxon>
        <taxon>Methanohalobium</taxon>
    </lineage>
</organism>
<keyword evidence="9" id="KW-1185">Reference proteome</keyword>
<keyword evidence="5" id="KW-0408">Iron</keyword>
<keyword evidence="5" id="KW-0479">Metal-binding</keyword>
<keyword evidence="2 4" id="KW-0129">CBS domain</keyword>
<dbReference type="GO" id="GO:0046872">
    <property type="term" value="F:metal ion binding"/>
    <property type="evidence" value="ECO:0007669"/>
    <property type="project" value="UniProtKB-KW"/>
</dbReference>
<evidence type="ECO:0000259" key="6">
    <source>
        <dbReference type="PROSITE" id="PS51371"/>
    </source>
</evidence>
<gene>
    <name evidence="8" type="ordered locus">Metev_0024</name>
</gene>
<keyword evidence="5" id="KW-0862">Zinc</keyword>
<evidence type="ECO:0000256" key="3">
    <source>
        <dbReference type="ARBA" id="ARBA00023167"/>
    </source>
</evidence>
<dbReference type="GO" id="GO:0009086">
    <property type="term" value="P:methionine biosynthetic process"/>
    <property type="evidence" value="ECO:0007669"/>
    <property type="project" value="UniProtKB-KW"/>
</dbReference>
<feature type="binding site" evidence="5">
    <location>
        <position position="185"/>
    </location>
    <ligand>
        <name>Fe cation</name>
        <dbReference type="ChEBI" id="CHEBI:24875"/>
    </ligand>
</feature>
<name>D7E5T4_METEZ</name>
<feature type="binding site" evidence="5">
    <location>
        <position position="204"/>
    </location>
    <ligand>
        <name>Fe cation</name>
        <dbReference type="ChEBI" id="CHEBI:24875"/>
    </ligand>
</feature>
<evidence type="ECO:0000256" key="5">
    <source>
        <dbReference type="PROSITE-ProRule" id="PRU01249"/>
    </source>
</evidence>
<evidence type="ECO:0000259" key="7">
    <source>
        <dbReference type="PROSITE" id="PS51901"/>
    </source>
</evidence>
<feature type="domain" description="ACP-type MB" evidence="7">
    <location>
        <begin position="180"/>
        <end position="211"/>
    </location>
</feature>
<dbReference type="Pfam" id="PF00571">
    <property type="entry name" value="CBS"/>
    <property type="match status" value="2"/>
</dbReference>
<feature type="binding site" evidence="5">
    <location>
        <position position="188"/>
    </location>
    <ligand>
        <name>Zn(2+)</name>
        <dbReference type="ChEBI" id="CHEBI:29105"/>
    </ligand>
</feature>